<proteinExistence type="predicted"/>
<evidence type="ECO:0000313" key="2">
    <source>
        <dbReference type="Proteomes" id="UP001501446"/>
    </source>
</evidence>
<protein>
    <submittedName>
        <fullName evidence="1">Peroxide stress protein YaaA</fullName>
    </submittedName>
</protein>
<dbReference type="Pfam" id="PF03883">
    <property type="entry name" value="H2O2_YaaD"/>
    <property type="match status" value="1"/>
</dbReference>
<dbReference type="Proteomes" id="UP001501446">
    <property type="component" value="Unassembled WGS sequence"/>
</dbReference>
<reference evidence="2" key="1">
    <citation type="journal article" date="2019" name="Int. J. Syst. Evol. Microbiol.">
        <title>The Global Catalogue of Microorganisms (GCM) 10K type strain sequencing project: providing services to taxonomists for standard genome sequencing and annotation.</title>
        <authorList>
            <consortium name="The Broad Institute Genomics Platform"/>
            <consortium name="The Broad Institute Genome Sequencing Center for Infectious Disease"/>
            <person name="Wu L."/>
            <person name="Ma J."/>
        </authorList>
    </citation>
    <scope>NUCLEOTIDE SEQUENCE [LARGE SCALE GENOMIC DNA]</scope>
    <source>
        <strain evidence="2">JCM 18958</strain>
    </source>
</reference>
<keyword evidence="2" id="KW-1185">Reference proteome</keyword>
<dbReference type="EMBL" id="BAABLN010000002">
    <property type="protein sequence ID" value="GAA4690009.1"/>
    <property type="molecule type" value="Genomic_DNA"/>
</dbReference>
<dbReference type="InterPro" id="IPR005583">
    <property type="entry name" value="YaaA"/>
</dbReference>
<gene>
    <name evidence="1" type="primary">yaaA</name>
    <name evidence="1" type="ORF">GCM10025781_03550</name>
</gene>
<dbReference type="PANTHER" id="PTHR30283:SF4">
    <property type="entry name" value="PEROXIDE STRESS RESISTANCE PROTEIN YAAA"/>
    <property type="match status" value="1"/>
</dbReference>
<evidence type="ECO:0000313" key="1">
    <source>
        <dbReference type="EMBL" id="GAA4690009.1"/>
    </source>
</evidence>
<name>A0ABP8WIP7_9MICC</name>
<comment type="caution">
    <text evidence="1">The sequence shown here is derived from an EMBL/GenBank/DDBJ whole genome shotgun (WGS) entry which is preliminary data.</text>
</comment>
<organism evidence="1 2">
    <name type="scientific">Kocuria gwangalliensis</name>
    <dbReference type="NCBI Taxonomy" id="501592"/>
    <lineage>
        <taxon>Bacteria</taxon>
        <taxon>Bacillati</taxon>
        <taxon>Actinomycetota</taxon>
        <taxon>Actinomycetes</taxon>
        <taxon>Micrococcales</taxon>
        <taxon>Micrococcaceae</taxon>
        <taxon>Kocuria</taxon>
    </lineage>
</organism>
<sequence>MLILLPPSESKTAPVSGAPIARGALSFPELTEDRERLVATLAHVSGQKNALAVLGVGQSLADDVARNRELLTAPSGPALSVYSGVLYDALDAASLSDAAREVADRSLVVISALWGAVRPHDHIPAYRLSMGTDLPRHGKLNTWWKPRLFPVLGQAAAGRVVVDCRSAAYAAAWKPPAARTVAVRVEQLNETGKRSVVSHNAKHTRGLVARFLCEHVAAHGTLETVEAVRAALAQRWTVELTEPTARKAGTLTVVLDPPAK</sequence>
<accession>A0ABP8WIP7</accession>
<dbReference type="PANTHER" id="PTHR30283">
    <property type="entry name" value="PEROXIDE STRESS RESPONSE PROTEIN YAAA"/>
    <property type="match status" value="1"/>
</dbReference>
<dbReference type="RefSeq" id="WP_345310359.1">
    <property type="nucleotide sequence ID" value="NZ_BAABLN010000002.1"/>
</dbReference>